<evidence type="ECO:0000256" key="2">
    <source>
        <dbReference type="ARBA" id="ARBA00022723"/>
    </source>
</evidence>
<dbReference type="SUPFAM" id="SSF109854">
    <property type="entry name" value="DinB/YfiT-like putative metalloenzymes"/>
    <property type="match status" value="1"/>
</dbReference>
<accession>A0A6J4VCG3</accession>
<sequence>MPQSEEAQLGHRLHDPVRHNAWATARVLDYCRGLDEQTLNATVPGTYGTIIQTLRHMIDAEVSYLFRLSGTRPAYSPQEGESAGLAVLTERATELARSWEQFLAGEVDSERLGEGRGDNGAVFAIRAGVFVTQALHHASEHRAQICTILGALGHEAPDVSAWGYALATGRSTLQTSG</sequence>
<dbReference type="GO" id="GO:0046872">
    <property type="term" value="F:metal ion binding"/>
    <property type="evidence" value="ECO:0007669"/>
    <property type="project" value="UniProtKB-KW"/>
</dbReference>
<organism evidence="4">
    <name type="scientific">uncultured Thermomicrobiales bacterium</name>
    <dbReference type="NCBI Taxonomy" id="1645740"/>
    <lineage>
        <taxon>Bacteria</taxon>
        <taxon>Pseudomonadati</taxon>
        <taxon>Thermomicrobiota</taxon>
        <taxon>Thermomicrobia</taxon>
        <taxon>Thermomicrobiales</taxon>
        <taxon>environmental samples</taxon>
    </lineage>
</organism>
<dbReference type="Pfam" id="PF05163">
    <property type="entry name" value="DinB"/>
    <property type="match status" value="1"/>
</dbReference>
<feature type="binding site" evidence="3">
    <location>
        <position position="56"/>
    </location>
    <ligand>
        <name>a divalent metal cation</name>
        <dbReference type="ChEBI" id="CHEBI:60240"/>
    </ligand>
</feature>
<comment type="similarity">
    <text evidence="1">Belongs to the DinB family.</text>
</comment>
<name>A0A6J4VCG3_9BACT</name>
<dbReference type="PANTHER" id="PTHR37302:SF3">
    <property type="entry name" value="DAMAGE-INDUCIBLE PROTEIN DINB"/>
    <property type="match status" value="1"/>
</dbReference>
<feature type="binding site" evidence="3">
    <location>
        <position position="141"/>
    </location>
    <ligand>
        <name>a divalent metal cation</name>
        <dbReference type="ChEBI" id="CHEBI:60240"/>
    </ligand>
</feature>
<protein>
    <recommendedName>
        <fullName evidence="5">DinB-like domain-containing protein</fullName>
    </recommendedName>
</protein>
<dbReference type="AlphaFoldDB" id="A0A6J4VCG3"/>
<gene>
    <name evidence="4" type="ORF">AVDCRST_MAG18-2444</name>
</gene>
<keyword evidence="2 3" id="KW-0479">Metal-binding</keyword>
<evidence type="ECO:0000256" key="1">
    <source>
        <dbReference type="ARBA" id="ARBA00008635"/>
    </source>
</evidence>
<dbReference type="EMBL" id="CADCWN010000186">
    <property type="protein sequence ID" value="CAA9575019.1"/>
    <property type="molecule type" value="Genomic_DNA"/>
</dbReference>
<feature type="binding site" evidence="3">
    <location>
        <position position="137"/>
    </location>
    <ligand>
        <name>a divalent metal cation</name>
        <dbReference type="ChEBI" id="CHEBI:60240"/>
    </ligand>
</feature>
<evidence type="ECO:0000313" key="4">
    <source>
        <dbReference type="EMBL" id="CAA9575019.1"/>
    </source>
</evidence>
<dbReference type="InterPro" id="IPR034660">
    <property type="entry name" value="DinB/YfiT-like"/>
</dbReference>
<evidence type="ECO:0008006" key="5">
    <source>
        <dbReference type="Google" id="ProtNLM"/>
    </source>
</evidence>
<dbReference type="InterPro" id="IPR007837">
    <property type="entry name" value="DinB"/>
</dbReference>
<evidence type="ECO:0000256" key="3">
    <source>
        <dbReference type="PIRSR" id="PIRSR607837-1"/>
    </source>
</evidence>
<dbReference type="Gene3D" id="1.20.120.450">
    <property type="entry name" value="dinb family like domain"/>
    <property type="match status" value="1"/>
</dbReference>
<proteinExistence type="inferred from homology"/>
<reference evidence="4" key="1">
    <citation type="submission" date="2020-02" db="EMBL/GenBank/DDBJ databases">
        <authorList>
            <person name="Meier V. D."/>
        </authorList>
    </citation>
    <scope>NUCLEOTIDE SEQUENCE</scope>
    <source>
        <strain evidence="4">AVDCRST_MAG18</strain>
    </source>
</reference>
<dbReference type="PANTHER" id="PTHR37302">
    <property type="entry name" value="SLR1116 PROTEIN"/>
    <property type="match status" value="1"/>
</dbReference>